<dbReference type="SUPFAM" id="SSF50370">
    <property type="entry name" value="Ricin B-like lectins"/>
    <property type="match status" value="1"/>
</dbReference>
<comment type="subcellular location">
    <subcellularLocation>
        <location evidence="1">Cell outer membrane</location>
        <topology evidence="1">Lipid-anchor</topology>
    </subcellularLocation>
</comment>
<keyword evidence="9" id="KW-0998">Cell outer membrane</keyword>
<evidence type="ECO:0000256" key="7">
    <source>
        <dbReference type="ARBA" id="ARBA00023136"/>
    </source>
</evidence>
<dbReference type="RefSeq" id="WP_170245731.1">
    <property type="nucleotide sequence ID" value="NZ_DACWWF010000001.1"/>
</dbReference>
<evidence type="ECO:0000256" key="1">
    <source>
        <dbReference type="ARBA" id="ARBA00004459"/>
    </source>
</evidence>
<evidence type="ECO:0000256" key="5">
    <source>
        <dbReference type="ARBA" id="ARBA00022734"/>
    </source>
</evidence>
<evidence type="ECO:0000256" key="10">
    <source>
        <dbReference type="ARBA" id="ARBA00023288"/>
    </source>
</evidence>
<evidence type="ECO:0000313" key="12">
    <source>
        <dbReference type="Proteomes" id="UP000254633"/>
    </source>
</evidence>
<keyword evidence="4" id="KW-0732">Signal</keyword>
<dbReference type="AlphaFoldDB" id="A0A379TW04"/>
<name>A0A379TW04_SALDZ</name>
<evidence type="ECO:0000256" key="3">
    <source>
        <dbReference type="ARBA" id="ARBA00022656"/>
    </source>
</evidence>
<dbReference type="Gene3D" id="2.80.10.50">
    <property type="match status" value="1"/>
</dbReference>
<keyword evidence="10" id="KW-0449">Lipoprotein</keyword>
<keyword evidence="8" id="KW-0564">Palmitate</keyword>
<evidence type="ECO:0000256" key="9">
    <source>
        <dbReference type="ARBA" id="ARBA00023237"/>
    </source>
</evidence>
<evidence type="ECO:0000256" key="4">
    <source>
        <dbReference type="ARBA" id="ARBA00022729"/>
    </source>
</evidence>
<accession>A0A379TW04</accession>
<dbReference type="PROSITE" id="PS50231">
    <property type="entry name" value="RICIN_B_LECTIN"/>
    <property type="match status" value="1"/>
</dbReference>
<protein>
    <recommendedName>
        <fullName evidence="2">Cytolethal distending toxin subunit A</fullName>
    </recommendedName>
</protein>
<dbReference type="GO" id="GO:0030246">
    <property type="term" value="F:carbohydrate binding"/>
    <property type="evidence" value="ECO:0007669"/>
    <property type="project" value="UniProtKB-KW"/>
</dbReference>
<evidence type="ECO:0000256" key="6">
    <source>
        <dbReference type="ARBA" id="ARBA00023026"/>
    </source>
</evidence>
<keyword evidence="7" id="KW-0472">Membrane</keyword>
<keyword evidence="5" id="KW-0430">Lectin</keyword>
<dbReference type="InterPro" id="IPR035992">
    <property type="entry name" value="Ricin_B-like_lectins"/>
</dbReference>
<dbReference type="PROSITE" id="PS51257">
    <property type="entry name" value="PROKAR_LIPOPROTEIN"/>
    <property type="match status" value="1"/>
</dbReference>
<dbReference type="InterPro" id="IPR015957">
    <property type="entry name" value="CDtoxinA"/>
</dbReference>
<keyword evidence="3" id="KW-0800">Toxin</keyword>
<gene>
    <name evidence="11" type="primary">cdtA_1</name>
    <name evidence="11" type="ORF">NCTC10060_01475</name>
</gene>
<evidence type="ECO:0000256" key="2">
    <source>
        <dbReference type="ARBA" id="ARBA00016112"/>
    </source>
</evidence>
<dbReference type="GO" id="GO:0009279">
    <property type="term" value="C:cell outer membrane"/>
    <property type="evidence" value="ECO:0007669"/>
    <property type="project" value="UniProtKB-SubCell"/>
</dbReference>
<proteinExistence type="predicted"/>
<dbReference type="Proteomes" id="UP000254633">
    <property type="component" value="Unassembled WGS sequence"/>
</dbReference>
<dbReference type="PRINTS" id="PR01387">
    <property type="entry name" value="CDTOXINA"/>
</dbReference>
<evidence type="ECO:0000313" key="11">
    <source>
        <dbReference type="EMBL" id="SUG54386.1"/>
    </source>
</evidence>
<organism evidence="11 12">
    <name type="scientific">Salmonella diarizonae</name>
    <dbReference type="NCBI Taxonomy" id="59204"/>
    <lineage>
        <taxon>Bacteria</taxon>
        <taxon>Pseudomonadati</taxon>
        <taxon>Pseudomonadota</taxon>
        <taxon>Gammaproteobacteria</taxon>
        <taxon>Enterobacterales</taxon>
        <taxon>Enterobacteriaceae</taxon>
        <taxon>Salmonella</taxon>
    </lineage>
</organism>
<evidence type="ECO:0000256" key="8">
    <source>
        <dbReference type="ARBA" id="ARBA00023139"/>
    </source>
</evidence>
<dbReference type="InterPro" id="IPR003558">
    <property type="entry name" value="CDtoxinA/C"/>
</dbReference>
<keyword evidence="6" id="KW-0843">Virulence</keyword>
<dbReference type="Pfam" id="PF03498">
    <property type="entry name" value="CDtoxinA"/>
    <property type="match status" value="1"/>
</dbReference>
<dbReference type="EMBL" id="UGXH01000003">
    <property type="protein sequence ID" value="SUG54386.1"/>
    <property type="molecule type" value="Genomic_DNA"/>
</dbReference>
<dbReference type="CDD" id="cd23414">
    <property type="entry name" value="beta-trefoil_Ricin_CdtA"/>
    <property type="match status" value="1"/>
</dbReference>
<dbReference type="GO" id="GO:0090729">
    <property type="term" value="F:toxin activity"/>
    <property type="evidence" value="ECO:0007669"/>
    <property type="project" value="UniProtKB-KW"/>
</dbReference>
<sequence length="215" mass="23761">MKIKGIYLSVFIIFLTSCSSQDKQNESKGNIYPSADFPVPPALPLPSPGLKTPPEINSDGEVSYTSLRTIMAQNGRVLTVWALAEGNWLWVYGSATSSSFGGVRNWHIVPVNKRGENTFRFINGVTGTCIEAYKNGLIHSVCNNQNSAQDFLLIPATNGGVFIKSPVKNKCVRYDIITHTIYSTVYLTECISEKDKVYDQIWYMAPALTSTNPLP</sequence>
<reference evidence="11 12" key="1">
    <citation type="submission" date="2018-06" db="EMBL/GenBank/DDBJ databases">
        <authorList>
            <consortium name="Pathogen Informatics"/>
            <person name="Doyle S."/>
        </authorList>
    </citation>
    <scope>NUCLEOTIDE SEQUENCE [LARGE SCALE GENOMIC DNA]</scope>
    <source>
        <strain evidence="11 12">NCTC10060</strain>
    </source>
</reference>